<name>A0ABD0MKS0_CIRMR</name>
<evidence type="ECO:0000256" key="1">
    <source>
        <dbReference type="SAM" id="MobiDB-lite"/>
    </source>
</evidence>
<dbReference type="AlphaFoldDB" id="A0ABD0MKS0"/>
<keyword evidence="3" id="KW-1185">Reference proteome</keyword>
<sequence>TLLVFASTPNRITYAKYHAHRQRVVKFPSKGESYHWFMDLLEAQPPESLKASTDLSSLTLFTLFTRLQTSSDCCPCGGIHGEPEPAQGVPGGPDRPNIQSCGSRPQSARQFHSTLEFIFMTRLSQSVVLGEPKKMS</sequence>
<evidence type="ECO:0000313" key="3">
    <source>
        <dbReference type="Proteomes" id="UP001529510"/>
    </source>
</evidence>
<protein>
    <submittedName>
        <fullName evidence="2">Uncharacterized protein</fullName>
    </submittedName>
</protein>
<comment type="caution">
    <text evidence="2">The sequence shown here is derived from an EMBL/GenBank/DDBJ whole genome shotgun (WGS) entry which is preliminary data.</text>
</comment>
<feature type="non-terminal residue" evidence="2">
    <location>
        <position position="1"/>
    </location>
</feature>
<accession>A0ABD0MKS0</accession>
<reference evidence="2 3" key="1">
    <citation type="submission" date="2024-05" db="EMBL/GenBank/DDBJ databases">
        <title>Genome sequencing and assembly of Indian major carp, Cirrhinus mrigala (Hamilton, 1822).</title>
        <authorList>
            <person name="Mohindra V."/>
            <person name="Chowdhury L.M."/>
            <person name="Lal K."/>
            <person name="Jena J.K."/>
        </authorList>
    </citation>
    <scope>NUCLEOTIDE SEQUENCE [LARGE SCALE GENOMIC DNA]</scope>
    <source>
        <strain evidence="2">CM1030</strain>
        <tissue evidence="2">Blood</tissue>
    </source>
</reference>
<feature type="region of interest" description="Disordered" evidence="1">
    <location>
        <begin position="83"/>
        <end position="105"/>
    </location>
</feature>
<dbReference type="EMBL" id="JAMKFB020000477">
    <property type="protein sequence ID" value="KAL0149352.1"/>
    <property type="molecule type" value="Genomic_DNA"/>
</dbReference>
<proteinExistence type="predicted"/>
<gene>
    <name evidence="2" type="ORF">M9458_055390</name>
</gene>
<evidence type="ECO:0000313" key="2">
    <source>
        <dbReference type="EMBL" id="KAL0149352.1"/>
    </source>
</evidence>
<dbReference type="Proteomes" id="UP001529510">
    <property type="component" value="Unassembled WGS sequence"/>
</dbReference>
<organism evidence="2 3">
    <name type="scientific">Cirrhinus mrigala</name>
    <name type="common">Mrigala</name>
    <dbReference type="NCBI Taxonomy" id="683832"/>
    <lineage>
        <taxon>Eukaryota</taxon>
        <taxon>Metazoa</taxon>
        <taxon>Chordata</taxon>
        <taxon>Craniata</taxon>
        <taxon>Vertebrata</taxon>
        <taxon>Euteleostomi</taxon>
        <taxon>Actinopterygii</taxon>
        <taxon>Neopterygii</taxon>
        <taxon>Teleostei</taxon>
        <taxon>Ostariophysi</taxon>
        <taxon>Cypriniformes</taxon>
        <taxon>Cyprinidae</taxon>
        <taxon>Labeoninae</taxon>
        <taxon>Labeonini</taxon>
        <taxon>Cirrhinus</taxon>
    </lineage>
</organism>